<feature type="domain" description="3-keto-alpha-glucoside-1,2-lyase/3-keto-2-hydroxy-glucal hydratase" evidence="2">
    <location>
        <begin position="37"/>
        <end position="240"/>
    </location>
</feature>
<keyword evidence="1" id="KW-0732">Signal</keyword>
<proteinExistence type="predicted"/>
<evidence type="ECO:0000313" key="4">
    <source>
        <dbReference type="Proteomes" id="UP000677244"/>
    </source>
</evidence>
<feature type="chain" id="PRO_5047132947" evidence="1">
    <location>
        <begin position="22"/>
        <end position="242"/>
    </location>
</feature>
<organism evidence="3 4">
    <name type="scientific">Niastella soli</name>
    <dbReference type="NCBI Taxonomy" id="2821487"/>
    <lineage>
        <taxon>Bacteria</taxon>
        <taxon>Pseudomonadati</taxon>
        <taxon>Bacteroidota</taxon>
        <taxon>Chitinophagia</taxon>
        <taxon>Chitinophagales</taxon>
        <taxon>Chitinophagaceae</taxon>
        <taxon>Niastella</taxon>
    </lineage>
</organism>
<name>A0ABS3YP51_9BACT</name>
<comment type="caution">
    <text evidence="3">The sequence shown here is derived from an EMBL/GenBank/DDBJ whole genome shotgun (WGS) entry which is preliminary data.</text>
</comment>
<protein>
    <submittedName>
        <fullName evidence="3">DUF1080 domain-containing protein</fullName>
    </submittedName>
</protein>
<evidence type="ECO:0000256" key="1">
    <source>
        <dbReference type="SAM" id="SignalP"/>
    </source>
</evidence>
<dbReference type="EMBL" id="JAGHKO010000001">
    <property type="protein sequence ID" value="MBO9199657.1"/>
    <property type="molecule type" value="Genomic_DNA"/>
</dbReference>
<dbReference type="RefSeq" id="WP_209137714.1">
    <property type="nucleotide sequence ID" value="NZ_JAGHKO010000001.1"/>
</dbReference>
<keyword evidence="4" id="KW-1185">Reference proteome</keyword>
<dbReference type="InterPro" id="IPR010496">
    <property type="entry name" value="AL/BT2_dom"/>
</dbReference>
<reference evidence="3 4" key="1">
    <citation type="submission" date="2021-03" db="EMBL/GenBank/DDBJ databases">
        <title>Assistant Professor.</title>
        <authorList>
            <person name="Huq M.A."/>
        </authorList>
    </citation>
    <scope>NUCLEOTIDE SEQUENCE [LARGE SCALE GENOMIC DNA]</scope>
    <source>
        <strain evidence="3 4">MAH-29</strain>
    </source>
</reference>
<evidence type="ECO:0000259" key="2">
    <source>
        <dbReference type="Pfam" id="PF06439"/>
    </source>
</evidence>
<feature type="signal peptide" evidence="1">
    <location>
        <begin position="1"/>
        <end position="21"/>
    </location>
</feature>
<evidence type="ECO:0000313" key="3">
    <source>
        <dbReference type="EMBL" id="MBO9199657.1"/>
    </source>
</evidence>
<dbReference type="Pfam" id="PF06439">
    <property type="entry name" value="3keto-disac_hyd"/>
    <property type="match status" value="1"/>
</dbReference>
<sequence length="242" mass="27114">MKKFIIALFPVALLACHTANKATNESKTSNTSKQKDGWQSLFNGTSKESWHIYNSKSDGAAWKVLNDGVLYLDPEARKNGAGGGDLVTNEEFENFDLKLEWKIDSAGNSGIIFLTQEDPKYAQSYLTGPEMQIIDNNGHRDAKINKHRAGDLYDLIASAPENVHPLGQWNQIEIIINKGQLDLFQNGAKVVSTTMWNDNWKQLIANSKFKSWVGFGMFQKGRIALQDHGNGVAFRNIQIKRL</sequence>
<dbReference type="PROSITE" id="PS51257">
    <property type="entry name" value="PROKAR_LIPOPROTEIN"/>
    <property type="match status" value="1"/>
</dbReference>
<dbReference type="Gene3D" id="2.60.120.560">
    <property type="entry name" value="Exo-inulinase, domain 1"/>
    <property type="match status" value="1"/>
</dbReference>
<gene>
    <name evidence="3" type="ORF">J7I42_05220</name>
</gene>
<accession>A0ABS3YP51</accession>
<dbReference type="Proteomes" id="UP000677244">
    <property type="component" value="Unassembled WGS sequence"/>
</dbReference>